<feature type="domain" description="DUF2383" evidence="1">
    <location>
        <begin position="8"/>
        <end position="111"/>
    </location>
</feature>
<evidence type="ECO:0000313" key="3">
    <source>
        <dbReference type="Proteomes" id="UP000256297"/>
    </source>
</evidence>
<sequence length="151" mass="16645">MAKKKILLLNALIAVSREGELGCRRAAVAAANPHLKSVLTSRANAFAQAAHELRACLLDLGEVPEALPVPAAGAAPAPQGMIGKHSSDRSIVQAISKREHAVQRRYARALRTHVLGSRLRAVVRRQYRGVQVNHELFRVLRQQYRVPQERP</sequence>
<evidence type="ECO:0000313" key="2">
    <source>
        <dbReference type="EMBL" id="SOY67420.1"/>
    </source>
</evidence>
<protein>
    <recommendedName>
        <fullName evidence="1">DUF2383 domain-containing protein</fullName>
    </recommendedName>
</protein>
<organism evidence="2 3">
    <name type="scientific">Cupriavidus taiwanensis</name>
    <dbReference type="NCBI Taxonomy" id="164546"/>
    <lineage>
        <taxon>Bacteria</taxon>
        <taxon>Pseudomonadati</taxon>
        <taxon>Pseudomonadota</taxon>
        <taxon>Betaproteobacteria</taxon>
        <taxon>Burkholderiales</taxon>
        <taxon>Burkholderiaceae</taxon>
        <taxon>Cupriavidus</taxon>
    </lineage>
</organism>
<dbReference type="Gene3D" id="1.20.1260.10">
    <property type="match status" value="1"/>
</dbReference>
<dbReference type="NCBIfam" id="TIGR02284">
    <property type="entry name" value="PA2169 family four-helix-bundle protein"/>
    <property type="match status" value="1"/>
</dbReference>
<dbReference type="RefSeq" id="WP_116340600.1">
    <property type="nucleotide sequence ID" value="NZ_LT976857.1"/>
</dbReference>
<dbReference type="AlphaFoldDB" id="A0A976A8B4"/>
<comment type="caution">
    <text evidence="2">The sequence shown here is derived from an EMBL/GenBank/DDBJ whole genome shotgun (WGS) entry which is preliminary data.</text>
</comment>
<dbReference type="InterPro" id="IPR011971">
    <property type="entry name" value="CHP02284"/>
</dbReference>
<evidence type="ECO:0000259" key="1">
    <source>
        <dbReference type="Pfam" id="PF09537"/>
    </source>
</evidence>
<dbReference type="InterPro" id="IPR019052">
    <property type="entry name" value="DUF2383"/>
</dbReference>
<dbReference type="Pfam" id="PF09537">
    <property type="entry name" value="DUF2383"/>
    <property type="match status" value="1"/>
</dbReference>
<proteinExistence type="predicted"/>
<gene>
    <name evidence="2" type="ORF">CBM2589_A80115</name>
</gene>
<reference evidence="2 3" key="1">
    <citation type="submission" date="2018-01" db="EMBL/GenBank/DDBJ databases">
        <authorList>
            <person name="Clerissi C."/>
        </authorList>
    </citation>
    <scope>NUCLEOTIDE SEQUENCE [LARGE SCALE GENOMIC DNA]</scope>
    <source>
        <strain evidence="2">Cupriavidus taiwanensis STM 3521</strain>
    </source>
</reference>
<dbReference type="InterPro" id="IPR012347">
    <property type="entry name" value="Ferritin-like"/>
</dbReference>
<name>A0A976A8B4_9BURK</name>
<dbReference type="Proteomes" id="UP000256297">
    <property type="component" value="Chromosome CBM2589_a"/>
</dbReference>
<accession>A0A976A8B4</accession>
<dbReference type="EMBL" id="OFSP01000038">
    <property type="protein sequence ID" value="SOY67420.1"/>
    <property type="molecule type" value="Genomic_DNA"/>
</dbReference>